<dbReference type="SMART" id="SM00671">
    <property type="entry name" value="SEL1"/>
    <property type="match status" value="5"/>
</dbReference>
<gene>
    <name evidence="4" type="ORF">SAMN04490208_1224</name>
</gene>
<dbReference type="RefSeq" id="WP_162276116.1">
    <property type="nucleotide sequence ID" value="NZ_JYLI01000018.1"/>
</dbReference>
<feature type="region of interest" description="Disordered" evidence="2">
    <location>
        <begin position="276"/>
        <end position="299"/>
    </location>
</feature>
<dbReference type="Gene3D" id="1.25.40.10">
    <property type="entry name" value="Tetratricopeptide repeat domain"/>
    <property type="match status" value="2"/>
</dbReference>
<dbReference type="InterPro" id="IPR011990">
    <property type="entry name" value="TPR-like_helical_dom_sf"/>
</dbReference>
<proteinExistence type="predicted"/>
<feature type="chain" id="PRO_5046367012" evidence="3">
    <location>
        <begin position="32"/>
        <end position="429"/>
    </location>
</feature>
<organism evidence="4 5">
    <name type="scientific">Pseudomonas poae</name>
    <dbReference type="NCBI Taxonomy" id="200451"/>
    <lineage>
        <taxon>Bacteria</taxon>
        <taxon>Pseudomonadati</taxon>
        <taxon>Pseudomonadota</taxon>
        <taxon>Gammaproteobacteria</taxon>
        <taxon>Pseudomonadales</taxon>
        <taxon>Pseudomonadaceae</taxon>
        <taxon>Pseudomonas</taxon>
    </lineage>
</organism>
<accession>A0ABY0RD99</accession>
<feature type="signal peptide" evidence="3">
    <location>
        <begin position="1"/>
        <end position="31"/>
    </location>
</feature>
<evidence type="ECO:0000256" key="3">
    <source>
        <dbReference type="SAM" id="SignalP"/>
    </source>
</evidence>
<dbReference type="InterPro" id="IPR006597">
    <property type="entry name" value="Sel1-like"/>
</dbReference>
<dbReference type="InterPro" id="IPR050767">
    <property type="entry name" value="Sel1_AlgK"/>
</dbReference>
<dbReference type="PROSITE" id="PS51257">
    <property type="entry name" value="PROKAR_LIPOPROTEIN"/>
    <property type="match status" value="1"/>
</dbReference>
<dbReference type="Proteomes" id="UP000181903">
    <property type="component" value="Chromosome I"/>
</dbReference>
<evidence type="ECO:0000313" key="4">
    <source>
        <dbReference type="EMBL" id="SDN71505.1"/>
    </source>
</evidence>
<evidence type="ECO:0000256" key="1">
    <source>
        <dbReference type="ARBA" id="ARBA00022729"/>
    </source>
</evidence>
<keyword evidence="1 3" id="KW-0732">Signal</keyword>
<dbReference type="EMBL" id="LT629706">
    <property type="protein sequence ID" value="SDN71505.1"/>
    <property type="molecule type" value="Genomic_DNA"/>
</dbReference>
<dbReference type="PANTHER" id="PTHR11102:SF160">
    <property type="entry name" value="ERAD-ASSOCIATED E3 UBIQUITIN-PROTEIN LIGASE COMPONENT HRD3"/>
    <property type="match status" value="1"/>
</dbReference>
<name>A0ABY0RD99_9PSED</name>
<dbReference type="SUPFAM" id="SSF81901">
    <property type="entry name" value="HCP-like"/>
    <property type="match status" value="1"/>
</dbReference>
<evidence type="ECO:0000256" key="2">
    <source>
        <dbReference type="SAM" id="MobiDB-lite"/>
    </source>
</evidence>
<sequence length="429" mass="47270">MLYQKSGGSMGRLLRWSVTALVVGACFQIFAAQADVLEDGKAAYEAKDYEKAAATFLPLAQEGDAEAQSYMGYMAEYGLGRKVDKVEAFKWYEKSASQGYDYSQQNLGVSYELGRGTKQNYANAALWYSKAAEQGNKKSQGNLGRLYESGKGVPKNLAKAVTWYRKASEQGDSAAQNNLATLYYNGRGVPQDFEKARSLYAKAAKQGNETAFFNLGVMFRDGDGVKKDPVAAHVYFNLSAANGDTDAKTERNAIARKLSSENLKAAQQSASAWKIGDKIPYNNDDNEADESTSAEKGATYSASERIEHFEVTLFGCTVKSDLGLKNKSAGPKPSADSEFLILDVSFKNEDTESRIPLAGSVFINYGGKRYQFDSPETVWQDGWDLRFGKINPLLTERTKLAYRIPLHMRGDADWVPGRNQQNVKLSCGF</sequence>
<dbReference type="InterPro" id="IPR029050">
    <property type="entry name" value="Immunoprotect_excell_Ig-like"/>
</dbReference>
<dbReference type="PANTHER" id="PTHR11102">
    <property type="entry name" value="SEL-1-LIKE PROTEIN"/>
    <property type="match status" value="1"/>
</dbReference>
<evidence type="ECO:0000313" key="5">
    <source>
        <dbReference type="Proteomes" id="UP000181903"/>
    </source>
</evidence>
<dbReference type="Gene3D" id="2.60.40.1240">
    <property type="match status" value="1"/>
</dbReference>
<reference evidence="4 5" key="1">
    <citation type="submission" date="2016-10" db="EMBL/GenBank/DDBJ databases">
        <authorList>
            <person name="Varghese N."/>
            <person name="Submissions S."/>
        </authorList>
    </citation>
    <scope>NUCLEOTIDE SEQUENCE [LARGE SCALE GENOMIC DNA]</scope>
    <source>
        <strain evidence="4 5">BS2776</strain>
    </source>
</reference>
<keyword evidence="5" id="KW-1185">Reference proteome</keyword>
<dbReference type="Pfam" id="PF08238">
    <property type="entry name" value="Sel1"/>
    <property type="match status" value="5"/>
</dbReference>
<protein>
    <submittedName>
        <fullName evidence="4">TPR repeat</fullName>
    </submittedName>
</protein>